<evidence type="ECO:0000313" key="21">
    <source>
        <dbReference type="Proteomes" id="UP000822476"/>
    </source>
</evidence>
<dbReference type="InterPro" id="IPR026116">
    <property type="entry name" value="GT18_cat"/>
</dbReference>
<comment type="similarity">
    <text evidence="4">Belongs to the glycosyltransferase 18 family.</text>
</comment>
<proteinExistence type="inferred from homology"/>
<reference evidence="20" key="1">
    <citation type="submission" date="2019-07" db="EMBL/GenBank/DDBJ databases">
        <title>Annotation for the trematode Paragonimus miyazaki's.</title>
        <authorList>
            <person name="Choi Y.-J."/>
        </authorList>
    </citation>
    <scope>NUCLEOTIDE SEQUENCE</scope>
    <source>
        <strain evidence="20">Japan</strain>
    </source>
</reference>
<organism evidence="20 21">
    <name type="scientific">Paragonimus skrjabini miyazakii</name>
    <dbReference type="NCBI Taxonomy" id="59628"/>
    <lineage>
        <taxon>Eukaryota</taxon>
        <taxon>Metazoa</taxon>
        <taxon>Spiralia</taxon>
        <taxon>Lophotrochozoa</taxon>
        <taxon>Platyhelminthes</taxon>
        <taxon>Trematoda</taxon>
        <taxon>Digenea</taxon>
        <taxon>Plagiorchiida</taxon>
        <taxon>Troglotremata</taxon>
        <taxon>Troglotrematidae</taxon>
        <taxon>Paragonimus</taxon>
    </lineage>
</organism>
<evidence type="ECO:0000256" key="5">
    <source>
        <dbReference type="ARBA" id="ARBA00012671"/>
    </source>
</evidence>
<keyword evidence="9 17" id="KW-0812">Transmembrane</keyword>
<comment type="caution">
    <text evidence="20">The sequence shown here is derived from an EMBL/GenBank/DDBJ whole genome shotgun (WGS) entry which is preliminary data.</text>
</comment>
<dbReference type="GO" id="GO:0005576">
    <property type="term" value="C:extracellular region"/>
    <property type="evidence" value="ECO:0007669"/>
    <property type="project" value="UniProtKB-SubCell"/>
</dbReference>
<dbReference type="GO" id="GO:0030144">
    <property type="term" value="F:alpha-1,6-mannosylglycoprotein 6-beta-N-acetylglucosaminyltransferase activity"/>
    <property type="evidence" value="ECO:0007669"/>
    <property type="project" value="UniProtKB-EC"/>
</dbReference>
<dbReference type="EC" id="2.4.1.155" evidence="5"/>
<evidence type="ECO:0000256" key="6">
    <source>
        <dbReference type="ARBA" id="ARBA00022525"/>
    </source>
</evidence>
<evidence type="ECO:0000313" key="20">
    <source>
        <dbReference type="EMBL" id="KAF7260525.1"/>
    </source>
</evidence>
<sequence>MIFEMWSMPQSNGTFRFTHSWNRFMRLLLIAFVFVVSTSVLFFWFLPDRSEVSHLEHQLRSQILRLSRDYVSVLSNKQSAFSDGPYTAENTAYDLKKTLSVLINDMMQRMETLEAEVHSLKHANSVVSSSPAQQSSLQKSHLRRNIQSVDFVALLQGVQENCIAEADRMLAYPECRTKMKWLRDMWKSDSCYAKLGVDGTDCSMIRYLSEIEDYCPTIEQRRVMLQCPRANVNYDLDALLRLIPTDNSHQPSHQFIRDRLKRLWPQLVDGMREYARWNEQQATISVNQPGDYPCHRRPVRTADYYTEKDYRIGQPLFHNRPKLRIHLHLGFISLTASKLFETSIGRGGPLGELVQWTDLLAGLHMLGHNVTISFELSSTLSRFRMSEFGKSSCQFERSLVDLVFTDIVGYRQLTKIGRLRLPPCKYRLLDSFGTEAQFNRANFSVWGNLRLNLQQFYTLFPHSPDNTFLGFVAEVINTSTASYTSVSGKPLALVYGKQFYMWKDVENYLLVLNETFELHGNVVDLGGHSLPRFVRNHGVTYGTAYLDLLKSVQVMIGLGFPYEGPAPVEAISNGVIFINPRFQPPHGRSNTPFFADKPTNRSLTSQNPYFEQYVGEPYSYLVDMHNATQIRETMHRLVKNLKRRTYRPFEFTATGYIERLNALLVHQTLCEGPAGLDLLQTPFPGVNDNHQFPVSDHLDVYSNIVAWPPPLTSLRVVQGAPGISCSEACATATESITLKPSTNHLSDLPSSLSPSTYLFHRSQVVNSTSRSDAPAWHCAPEHFTTLNNRYTLDNYFGLTCTTVSFQRHPLAPFYNLSTHECVMQADRLWFDCTAHTSPGALDHASRLCPCRDALPGQLALCADCV</sequence>
<evidence type="ECO:0000256" key="4">
    <source>
        <dbReference type="ARBA" id="ARBA00007477"/>
    </source>
</evidence>
<feature type="domain" description="MGT5A-like N-terminal" evidence="19">
    <location>
        <begin position="25"/>
        <end position="134"/>
    </location>
</feature>
<dbReference type="AlphaFoldDB" id="A0A8S9YZE2"/>
<comment type="pathway">
    <text evidence="3">Protein modification; protein glycosylation.</text>
</comment>
<comment type="subcellular location">
    <subcellularLocation>
        <location evidence="1">Golgi apparatus membrane</location>
        <topology evidence="1">Single-pass type II membrane protein</topology>
    </subcellularLocation>
    <subcellularLocation>
        <location evidence="2">Secreted</location>
    </subcellularLocation>
</comment>
<evidence type="ECO:0000256" key="1">
    <source>
        <dbReference type="ARBA" id="ARBA00004323"/>
    </source>
</evidence>
<dbReference type="GO" id="GO:0006487">
    <property type="term" value="P:protein N-linked glycosylation"/>
    <property type="evidence" value="ECO:0007669"/>
    <property type="project" value="TreeGrafter"/>
</dbReference>
<evidence type="ECO:0000256" key="16">
    <source>
        <dbReference type="SAM" id="Coils"/>
    </source>
</evidence>
<dbReference type="OrthoDB" id="2113294at2759"/>
<keyword evidence="11 17" id="KW-1133">Transmembrane helix</keyword>
<evidence type="ECO:0000256" key="8">
    <source>
        <dbReference type="ARBA" id="ARBA00022679"/>
    </source>
</evidence>
<keyword evidence="10" id="KW-0735">Signal-anchor</keyword>
<evidence type="ECO:0000256" key="10">
    <source>
        <dbReference type="ARBA" id="ARBA00022968"/>
    </source>
</evidence>
<evidence type="ECO:0000256" key="15">
    <source>
        <dbReference type="ARBA" id="ARBA00048243"/>
    </source>
</evidence>
<dbReference type="Pfam" id="PF15027">
    <property type="entry name" value="MGT5A_N"/>
    <property type="match status" value="1"/>
</dbReference>
<feature type="domain" description="Glycosyltransferase family 18 catalytic" evidence="18">
    <location>
        <begin position="319"/>
        <end position="732"/>
    </location>
</feature>
<dbReference type="EMBL" id="JTDE01000715">
    <property type="protein sequence ID" value="KAF7260525.1"/>
    <property type="molecule type" value="Genomic_DNA"/>
</dbReference>
<evidence type="ECO:0000256" key="2">
    <source>
        <dbReference type="ARBA" id="ARBA00004613"/>
    </source>
</evidence>
<feature type="domain" description="Glycosyltransferase family 18 catalytic" evidence="18">
    <location>
        <begin position="191"/>
        <end position="279"/>
    </location>
</feature>
<evidence type="ECO:0000256" key="14">
    <source>
        <dbReference type="ARBA" id="ARBA00023180"/>
    </source>
</evidence>
<evidence type="ECO:0000256" key="17">
    <source>
        <dbReference type="SAM" id="Phobius"/>
    </source>
</evidence>
<keyword evidence="13 17" id="KW-0472">Membrane</keyword>
<evidence type="ECO:0000256" key="7">
    <source>
        <dbReference type="ARBA" id="ARBA00022676"/>
    </source>
</evidence>
<keyword evidence="6" id="KW-0964">Secreted</keyword>
<feature type="transmembrane region" description="Helical" evidence="17">
    <location>
        <begin position="24"/>
        <end position="46"/>
    </location>
</feature>
<keyword evidence="14" id="KW-0325">Glycoprotein</keyword>
<evidence type="ECO:0000256" key="12">
    <source>
        <dbReference type="ARBA" id="ARBA00023034"/>
    </source>
</evidence>
<dbReference type="GO" id="GO:0000139">
    <property type="term" value="C:Golgi membrane"/>
    <property type="evidence" value="ECO:0007669"/>
    <property type="project" value="UniProtKB-SubCell"/>
</dbReference>
<keyword evidence="16" id="KW-0175">Coiled coil</keyword>
<feature type="coiled-coil region" evidence="16">
    <location>
        <begin position="96"/>
        <end position="123"/>
    </location>
</feature>
<comment type="catalytic activity">
    <reaction evidence="15">
        <text>N(4)-{beta-D-GlcNAc-(1-&gt;2)-[beta-D-GlcNAc-(1-&gt;4)]-alpha-D-Man-(1-&gt;3)-[beta-D-GlcNAc-(1-&gt;2)-alpha-D-Man-(1-&gt;6)]-beta-D-Man-(1-&gt;4)-beta-D-GlcNAc-(1-&gt;4)-beta-D-GlcNAc}-L-asparaginyl-[protein] + UDP-N-acetyl-alpha-D-glucosamine = N(4)-{beta-D-GlcNAc-(1-&gt;2)-[beta-D-GlcNAc-(1-&gt;4)]-alpha-D-Man-(1-&gt;3)-[beta-D-GlcNAc-(1-&gt;2)-[beta-D-GlcNAc-(1-&gt;6)]-alpha-D-Man-(1-&gt;6)]-beta-D-Man-(1-&gt;4)-beta-D-GlcNAc-(1-&gt;4)-beta-D-GlcNAc}-L-asparaginyl-[protein] + UDP + H(+)</text>
        <dbReference type="Rhea" id="RHEA:16921"/>
        <dbReference type="Rhea" id="RHEA-COMP:14374"/>
        <dbReference type="Rhea" id="RHEA-COMP:14377"/>
        <dbReference type="ChEBI" id="CHEBI:15378"/>
        <dbReference type="ChEBI" id="CHEBI:57705"/>
        <dbReference type="ChEBI" id="CHEBI:58223"/>
        <dbReference type="ChEBI" id="CHEBI:139507"/>
        <dbReference type="ChEBI" id="CHEBI:139510"/>
        <dbReference type="EC" id="2.4.1.155"/>
    </reaction>
</comment>
<feature type="domain" description="Glycosyltransferase family 18 catalytic" evidence="18">
    <location>
        <begin position="777"/>
        <end position="850"/>
    </location>
</feature>
<keyword evidence="21" id="KW-1185">Reference proteome</keyword>
<dbReference type="Pfam" id="PF15024">
    <property type="entry name" value="Glyco_transf_18"/>
    <property type="match status" value="3"/>
</dbReference>
<gene>
    <name evidence="20" type="ORF">EG68_04252</name>
</gene>
<evidence type="ECO:0000256" key="9">
    <source>
        <dbReference type="ARBA" id="ARBA00022692"/>
    </source>
</evidence>
<keyword evidence="8" id="KW-0808">Transferase</keyword>
<dbReference type="InterPro" id="IPR027833">
    <property type="entry name" value="MGT5A-like_N"/>
</dbReference>
<accession>A0A8S9YZE2</accession>
<evidence type="ECO:0000256" key="3">
    <source>
        <dbReference type="ARBA" id="ARBA00004922"/>
    </source>
</evidence>
<keyword evidence="7" id="KW-0328">Glycosyltransferase</keyword>
<evidence type="ECO:0000259" key="19">
    <source>
        <dbReference type="Pfam" id="PF15027"/>
    </source>
</evidence>
<protein>
    <recommendedName>
        <fullName evidence="5">alpha-1,6-mannosyl-glycoprotein 6-beta-N-acetylglucosaminyltransferase</fullName>
        <ecNumber evidence="5">2.4.1.155</ecNumber>
    </recommendedName>
</protein>
<evidence type="ECO:0000256" key="11">
    <source>
        <dbReference type="ARBA" id="ARBA00022989"/>
    </source>
</evidence>
<dbReference type="Proteomes" id="UP000822476">
    <property type="component" value="Unassembled WGS sequence"/>
</dbReference>
<dbReference type="InterPro" id="IPR052105">
    <property type="entry name" value="MGAT5_Glycosyltransferase"/>
</dbReference>
<evidence type="ECO:0000256" key="13">
    <source>
        <dbReference type="ARBA" id="ARBA00023136"/>
    </source>
</evidence>
<dbReference type="PANTHER" id="PTHR15075:SF2">
    <property type="entry name" value="ALPHA-1,6-MANNOSYLGLYCOPROTEIN 6-BETA-N-ACETYLGLUCOSAMINYLTRANSFERASE"/>
    <property type="match status" value="1"/>
</dbReference>
<name>A0A8S9YZE2_9TREM</name>
<dbReference type="PANTHER" id="PTHR15075">
    <property type="entry name" value="ALPHA-MANNOSIDE BETA-1,6-N-ACETYLGLUCOSAMINYLTRANSFERASE"/>
    <property type="match status" value="1"/>
</dbReference>
<keyword evidence="12" id="KW-0333">Golgi apparatus</keyword>
<evidence type="ECO:0000259" key="18">
    <source>
        <dbReference type="Pfam" id="PF15024"/>
    </source>
</evidence>